<dbReference type="InterPro" id="IPR013785">
    <property type="entry name" value="Aldolase_TIM"/>
</dbReference>
<dbReference type="GO" id="GO:0006782">
    <property type="term" value="P:protoporphyrinogen IX biosynthetic process"/>
    <property type="evidence" value="ECO:0007669"/>
    <property type="project" value="UniProtKB-UniPathway"/>
</dbReference>
<dbReference type="SMART" id="SM01004">
    <property type="entry name" value="ALAD"/>
    <property type="match status" value="1"/>
</dbReference>
<dbReference type="Gene3D" id="3.20.20.70">
    <property type="entry name" value="Aldolase class I"/>
    <property type="match status" value="1"/>
</dbReference>
<organism evidence="9">
    <name type="scientific">marine metagenome</name>
    <dbReference type="NCBI Taxonomy" id="408172"/>
    <lineage>
        <taxon>unclassified sequences</taxon>
        <taxon>metagenomes</taxon>
        <taxon>ecological metagenomes</taxon>
    </lineage>
</organism>
<dbReference type="GO" id="GO:0005829">
    <property type="term" value="C:cytosol"/>
    <property type="evidence" value="ECO:0007669"/>
    <property type="project" value="TreeGrafter"/>
</dbReference>
<dbReference type="GO" id="GO:0008270">
    <property type="term" value="F:zinc ion binding"/>
    <property type="evidence" value="ECO:0007669"/>
    <property type="project" value="TreeGrafter"/>
</dbReference>
<evidence type="ECO:0000256" key="6">
    <source>
        <dbReference type="ARBA" id="ARBA00023244"/>
    </source>
</evidence>
<dbReference type="EC" id="4.2.1.24" evidence="3"/>
<accession>A0A382LXT0</accession>
<evidence type="ECO:0000256" key="8">
    <source>
        <dbReference type="ARBA" id="ARBA00047651"/>
    </source>
</evidence>
<evidence type="ECO:0000313" key="9">
    <source>
        <dbReference type="EMBL" id="SVC41564.1"/>
    </source>
</evidence>
<keyword evidence="6" id="KW-0627">Porphyrin biosynthesis</keyword>
<dbReference type="SUPFAM" id="SSF51569">
    <property type="entry name" value="Aldolase"/>
    <property type="match status" value="1"/>
</dbReference>
<dbReference type="PANTHER" id="PTHR11458:SF0">
    <property type="entry name" value="DELTA-AMINOLEVULINIC ACID DEHYDRATASE"/>
    <property type="match status" value="1"/>
</dbReference>
<reference evidence="9" key="1">
    <citation type="submission" date="2018-05" db="EMBL/GenBank/DDBJ databases">
        <authorList>
            <person name="Lanie J.A."/>
            <person name="Ng W.-L."/>
            <person name="Kazmierczak K.M."/>
            <person name="Andrzejewski T.M."/>
            <person name="Davidsen T.M."/>
            <person name="Wayne K.J."/>
            <person name="Tettelin H."/>
            <person name="Glass J.I."/>
            <person name="Rusch D."/>
            <person name="Podicherti R."/>
            <person name="Tsui H.-C.T."/>
            <person name="Winkler M.E."/>
        </authorList>
    </citation>
    <scope>NUCLEOTIDE SEQUENCE</scope>
</reference>
<comment type="pathway">
    <text evidence="1">Porphyrin-containing compound metabolism; protoporphyrin-IX biosynthesis; coproporphyrinogen-III from 5-aminolevulinate: step 1/4.</text>
</comment>
<keyword evidence="5" id="KW-0456">Lyase</keyword>
<name>A0A382LXT0_9ZZZZ</name>
<dbReference type="GO" id="GO:0004655">
    <property type="term" value="F:porphobilinogen synthase activity"/>
    <property type="evidence" value="ECO:0007669"/>
    <property type="project" value="UniProtKB-EC"/>
</dbReference>
<evidence type="ECO:0000256" key="5">
    <source>
        <dbReference type="ARBA" id="ARBA00023239"/>
    </source>
</evidence>
<feature type="non-terminal residue" evidence="9">
    <location>
        <position position="191"/>
    </location>
</feature>
<dbReference type="AlphaFoldDB" id="A0A382LXT0"/>
<comment type="similarity">
    <text evidence="2">Belongs to the ALAD family.</text>
</comment>
<dbReference type="UniPathway" id="UPA00251">
    <property type="reaction ID" value="UER00318"/>
</dbReference>
<protein>
    <recommendedName>
        <fullName evidence="3">porphobilinogen synthase</fullName>
        <ecNumber evidence="3">4.2.1.24</ecNumber>
    </recommendedName>
    <alternativeName>
        <fullName evidence="7">Porphobilinogen synthase</fullName>
    </alternativeName>
</protein>
<dbReference type="InterPro" id="IPR001731">
    <property type="entry name" value="ALAD"/>
</dbReference>
<gene>
    <name evidence="9" type="ORF">METZ01_LOCUS294418</name>
</gene>
<evidence type="ECO:0000256" key="7">
    <source>
        <dbReference type="ARBA" id="ARBA00032837"/>
    </source>
</evidence>
<keyword evidence="4" id="KW-0350">Heme biosynthesis</keyword>
<dbReference type="PANTHER" id="PTHR11458">
    <property type="entry name" value="DELTA-AMINOLEVULINIC ACID DEHYDRATASE"/>
    <property type="match status" value="1"/>
</dbReference>
<evidence type="ECO:0000256" key="4">
    <source>
        <dbReference type="ARBA" id="ARBA00023133"/>
    </source>
</evidence>
<evidence type="ECO:0000256" key="3">
    <source>
        <dbReference type="ARBA" id="ARBA00012053"/>
    </source>
</evidence>
<evidence type="ECO:0000256" key="1">
    <source>
        <dbReference type="ARBA" id="ARBA00004694"/>
    </source>
</evidence>
<comment type="catalytic activity">
    <reaction evidence="8">
        <text>2 5-aminolevulinate = porphobilinogen + 2 H2O + H(+)</text>
        <dbReference type="Rhea" id="RHEA:24064"/>
        <dbReference type="ChEBI" id="CHEBI:15377"/>
        <dbReference type="ChEBI" id="CHEBI:15378"/>
        <dbReference type="ChEBI" id="CHEBI:58126"/>
        <dbReference type="ChEBI" id="CHEBI:356416"/>
        <dbReference type="EC" id="4.2.1.24"/>
    </reaction>
</comment>
<dbReference type="Pfam" id="PF00490">
    <property type="entry name" value="ALAD"/>
    <property type="match status" value="1"/>
</dbReference>
<sequence length="191" mass="21599">MRVIQPLFAAPLPEPTGLGNSNFIFASWRGILQRIESDIDLGISEFLLFYIPDHKLKEDHNFDEACATVARIKEKFPSIRLNVDVCLCAYTEDGHCCVTDNPQKTEELLQEQAIGFYKAGADSIAPSDCQPNTVKNIKENKDIHVMSYSTKFRSTFYGGWRSVMGIKKGIVRPYQLDVSDREGAIQRSVKY</sequence>
<dbReference type="EMBL" id="UINC01090002">
    <property type="protein sequence ID" value="SVC41564.1"/>
    <property type="molecule type" value="Genomic_DNA"/>
</dbReference>
<evidence type="ECO:0000256" key="2">
    <source>
        <dbReference type="ARBA" id="ARBA00008055"/>
    </source>
</evidence>
<proteinExistence type="inferred from homology"/>